<dbReference type="AlphaFoldDB" id="A0A0J8U705"/>
<keyword evidence="6" id="KW-1185">Reference proteome</keyword>
<dbReference type="EMBL" id="LZHX01000072">
    <property type="protein sequence ID" value="OBF17014.1"/>
    <property type="molecule type" value="Genomic_DNA"/>
</dbReference>
<evidence type="ECO:0000313" key="4">
    <source>
        <dbReference type="Proteomes" id="UP000037594"/>
    </source>
</evidence>
<dbReference type="Proteomes" id="UP000093779">
    <property type="component" value="Unassembled WGS sequence"/>
</dbReference>
<evidence type="ECO:0000313" key="1">
    <source>
        <dbReference type="EMBL" id="KMV17283.1"/>
    </source>
</evidence>
<dbReference type="GeneID" id="44299442"/>
<comment type="caution">
    <text evidence="1">The sequence shown here is derived from an EMBL/GenBank/DDBJ whole genome shotgun (WGS) entry which is preliminary data.</text>
</comment>
<dbReference type="EMBL" id="LQOP01000034">
    <property type="protein sequence ID" value="ORV20829.1"/>
    <property type="molecule type" value="Genomic_DNA"/>
</dbReference>
<gene>
    <name evidence="2" type="ORF">A5726_20545</name>
    <name evidence="1" type="ORF">ACT17_16660</name>
    <name evidence="3" type="ORF">AWB98_00525</name>
</gene>
<reference evidence="3 6" key="2">
    <citation type="submission" date="2016-01" db="EMBL/GenBank/DDBJ databases">
        <title>The new phylogeny of the genus Mycobacterium.</title>
        <authorList>
            <person name="Tarcisio F."/>
            <person name="Conor M."/>
            <person name="Antonella G."/>
            <person name="Elisabetta G."/>
            <person name="Giulia F.S."/>
            <person name="Sara T."/>
            <person name="Anna F."/>
            <person name="Clotilde B."/>
            <person name="Roberto B."/>
            <person name="Veronica D.S."/>
            <person name="Fabio R."/>
            <person name="Monica P."/>
            <person name="Olivier J."/>
            <person name="Enrico T."/>
            <person name="Nicola S."/>
        </authorList>
    </citation>
    <scope>NUCLEOTIDE SEQUENCE [LARGE SCALE GENOMIC DNA]</scope>
    <source>
        <strain evidence="3 6">CCUG 50187</strain>
    </source>
</reference>
<dbReference type="InterPro" id="IPR022536">
    <property type="entry name" value="EspC"/>
</dbReference>
<evidence type="ECO:0000313" key="2">
    <source>
        <dbReference type="EMBL" id="OBF17014.1"/>
    </source>
</evidence>
<dbReference type="RefSeq" id="WP_043370201.1">
    <property type="nucleotide sequence ID" value="NZ_AGSZ01000556.1"/>
</dbReference>
<name>A0A0J8U705_9MYCO</name>
<dbReference type="Proteomes" id="UP000193811">
    <property type="component" value="Unassembled WGS sequence"/>
</dbReference>
<evidence type="ECO:0008006" key="7">
    <source>
        <dbReference type="Google" id="ProtNLM"/>
    </source>
</evidence>
<evidence type="ECO:0000313" key="3">
    <source>
        <dbReference type="EMBL" id="ORV20829.1"/>
    </source>
</evidence>
<dbReference type="Proteomes" id="UP000037594">
    <property type="component" value="Unassembled WGS sequence"/>
</dbReference>
<reference evidence="1 4" key="1">
    <citation type="submission" date="2015-06" db="EMBL/GenBank/DDBJ databases">
        <title>Genome sequence of Mycobacterium conceptionense strain MLE.</title>
        <authorList>
            <person name="Greninger A.L."/>
            <person name="Cunningham G."/>
            <person name="Chiu C.Y."/>
            <person name="Miller S."/>
        </authorList>
    </citation>
    <scope>NUCLEOTIDE SEQUENCE [LARGE SCALE GENOMIC DNA]</scope>
    <source>
        <strain evidence="1 4">MLE</strain>
    </source>
</reference>
<reference evidence="2 5" key="3">
    <citation type="submission" date="2016-06" db="EMBL/GenBank/DDBJ databases">
        <authorList>
            <person name="Kjaerup R.B."/>
            <person name="Dalgaard T.S."/>
            <person name="Juul-Madsen H.R."/>
        </authorList>
    </citation>
    <scope>NUCLEOTIDE SEQUENCE [LARGE SCALE GENOMIC DNA]</scope>
    <source>
        <strain evidence="2 5">ACS1953</strain>
    </source>
</reference>
<organism evidence="1 4">
    <name type="scientific">Mycolicibacterium conceptionense</name>
    <dbReference type="NCBI Taxonomy" id="451644"/>
    <lineage>
        <taxon>Bacteria</taxon>
        <taxon>Bacillati</taxon>
        <taxon>Actinomycetota</taxon>
        <taxon>Actinomycetes</taxon>
        <taxon>Mycobacteriales</taxon>
        <taxon>Mycobacteriaceae</taxon>
        <taxon>Mycolicibacterium</taxon>
    </lineage>
</organism>
<dbReference type="PATRIC" id="fig|451644.5.peg.3444"/>
<evidence type="ECO:0000313" key="5">
    <source>
        <dbReference type="Proteomes" id="UP000093779"/>
    </source>
</evidence>
<accession>A0A0J8U705</accession>
<protein>
    <recommendedName>
        <fullName evidence="7">ESX-1 secretion-associated protein</fullName>
    </recommendedName>
</protein>
<proteinExistence type="predicted"/>
<evidence type="ECO:0000313" key="6">
    <source>
        <dbReference type="Proteomes" id="UP000193811"/>
    </source>
</evidence>
<dbReference type="Pfam" id="PF10824">
    <property type="entry name" value="T7SS_ESX_EspC"/>
    <property type="match status" value="1"/>
</dbReference>
<dbReference type="EMBL" id="LFOD01000014">
    <property type="protein sequence ID" value="KMV17283.1"/>
    <property type="molecule type" value="Genomic_DNA"/>
</dbReference>
<sequence>MGDVSAARVDAEALRQVAREHRAAADIIESAAQVRLRFDGAAAGREHVASGNSVRAALDERIASLRQWARAAGEVAEVLTSTTDRYLAADADAAARVG</sequence>
<dbReference type="GO" id="GO:0009306">
    <property type="term" value="P:protein secretion"/>
    <property type="evidence" value="ECO:0007669"/>
    <property type="project" value="InterPro"/>
</dbReference>
<dbReference type="OrthoDB" id="4763847at2"/>